<comment type="caution">
    <text evidence="10">The sequence shown here is derived from an EMBL/GenBank/DDBJ whole genome shotgun (WGS) entry which is preliminary data.</text>
</comment>
<feature type="transmembrane region" description="Helical" evidence="7">
    <location>
        <begin position="298"/>
        <end position="317"/>
    </location>
</feature>
<keyword evidence="3 7" id="KW-0812">Transmembrane</keyword>
<feature type="region of interest" description="Disordered" evidence="6">
    <location>
        <begin position="1"/>
        <end position="26"/>
    </location>
</feature>
<feature type="region of interest" description="Disordered" evidence="6">
    <location>
        <begin position="260"/>
        <end position="290"/>
    </location>
</feature>
<feature type="domain" description="DUF547" evidence="8">
    <location>
        <begin position="394"/>
        <end position="499"/>
    </location>
</feature>
<dbReference type="InterPro" id="IPR006869">
    <property type="entry name" value="DUF547"/>
</dbReference>
<feature type="transmembrane region" description="Helical" evidence="7">
    <location>
        <begin position="189"/>
        <end position="209"/>
    </location>
</feature>
<organism evidence="10 11">
    <name type="scientific">Aporhodopirellula aestuarii</name>
    <dbReference type="NCBI Taxonomy" id="2950107"/>
    <lineage>
        <taxon>Bacteria</taxon>
        <taxon>Pseudomonadati</taxon>
        <taxon>Planctomycetota</taxon>
        <taxon>Planctomycetia</taxon>
        <taxon>Pirellulales</taxon>
        <taxon>Pirellulaceae</taxon>
        <taxon>Aporhodopirellula</taxon>
    </lineage>
</organism>
<name>A0ABT0TZZ0_9BACT</name>
<dbReference type="EMBL" id="JAMQBK010000018">
    <property type="protein sequence ID" value="MCM2370202.1"/>
    <property type="molecule type" value="Genomic_DNA"/>
</dbReference>
<evidence type="ECO:0000256" key="7">
    <source>
        <dbReference type="SAM" id="Phobius"/>
    </source>
</evidence>
<dbReference type="Pfam" id="PF09335">
    <property type="entry name" value="VTT_dom"/>
    <property type="match status" value="1"/>
</dbReference>
<evidence type="ECO:0000259" key="9">
    <source>
        <dbReference type="Pfam" id="PF09335"/>
    </source>
</evidence>
<evidence type="ECO:0000259" key="8">
    <source>
        <dbReference type="Pfam" id="PF04784"/>
    </source>
</evidence>
<dbReference type="Pfam" id="PF04784">
    <property type="entry name" value="DUF547"/>
    <property type="match status" value="1"/>
</dbReference>
<evidence type="ECO:0000313" key="10">
    <source>
        <dbReference type="EMBL" id="MCM2370202.1"/>
    </source>
</evidence>
<evidence type="ECO:0000256" key="4">
    <source>
        <dbReference type="ARBA" id="ARBA00022989"/>
    </source>
</evidence>
<evidence type="ECO:0000256" key="6">
    <source>
        <dbReference type="SAM" id="MobiDB-lite"/>
    </source>
</evidence>
<dbReference type="Proteomes" id="UP001202961">
    <property type="component" value="Unassembled WGS sequence"/>
</dbReference>
<keyword evidence="2" id="KW-1003">Cell membrane</keyword>
<evidence type="ECO:0000256" key="3">
    <source>
        <dbReference type="ARBA" id="ARBA00022692"/>
    </source>
</evidence>
<accession>A0ABT0TZZ0</accession>
<reference evidence="10 11" key="1">
    <citation type="journal article" date="2022" name="Syst. Appl. Microbiol.">
        <title>Rhodopirellula aestuarii sp. nov., a novel member of the genus Rhodopirellula isolated from brackish sediments collected in the Tagus River estuary, Portugal.</title>
        <authorList>
            <person name="Vitorino I.R."/>
            <person name="Klimek D."/>
            <person name="Calusinska M."/>
            <person name="Lobo-da-Cunha A."/>
            <person name="Vasconcelos V."/>
            <person name="Lage O.M."/>
        </authorList>
    </citation>
    <scope>NUCLEOTIDE SEQUENCE [LARGE SCALE GENOMIC DNA]</scope>
    <source>
        <strain evidence="10 11">ICT_H3.1</strain>
    </source>
</reference>
<keyword evidence="4 7" id="KW-1133">Transmembrane helix</keyword>
<proteinExistence type="predicted"/>
<feature type="transmembrane region" description="Helical" evidence="7">
    <location>
        <begin position="35"/>
        <end position="55"/>
    </location>
</feature>
<dbReference type="PANTHER" id="PTHR12677:SF59">
    <property type="entry name" value="GOLGI APPARATUS MEMBRANE PROTEIN TVP38-RELATED"/>
    <property type="match status" value="1"/>
</dbReference>
<evidence type="ECO:0000256" key="5">
    <source>
        <dbReference type="ARBA" id="ARBA00023136"/>
    </source>
</evidence>
<dbReference type="RefSeq" id="WP_250927873.1">
    <property type="nucleotide sequence ID" value="NZ_JAMQBK010000018.1"/>
</dbReference>
<feature type="compositionally biased region" description="Acidic residues" evidence="6">
    <location>
        <begin position="274"/>
        <end position="284"/>
    </location>
</feature>
<feature type="transmembrane region" description="Helical" evidence="7">
    <location>
        <begin position="229"/>
        <end position="247"/>
    </location>
</feature>
<feature type="domain" description="VTT" evidence="9">
    <location>
        <begin position="94"/>
        <end position="212"/>
    </location>
</feature>
<gene>
    <name evidence="10" type="ORF">NB063_06145</name>
</gene>
<comment type="subcellular location">
    <subcellularLocation>
        <location evidence="1">Cell membrane</location>
        <topology evidence="1">Multi-pass membrane protein</topology>
    </subcellularLocation>
</comment>
<dbReference type="InterPro" id="IPR015414">
    <property type="entry name" value="TMEM64"/>
</dbReference>
<feature type="transmembrane region" description="Helical" evidence="7">
    <location>
        <begin position="105"/>
        <end position="131"/>
    </location>
</feature>
<dbReference type="InterPro" id="IPR032816">
    <property type="entry name" value="VTT_dom"/>
</dbReference>
<sequence>MENTDQALSGQGHEATHITRGAGEPQPEKVLSERVVTVVRGVSVLLILAAILTIFRSLPFDQVMAAMKNWIAELGFWGPVVLTLMYVVATVLFVPGTILTLVAGAIFGLGIGMVIVSIGSTIGASLAFLIARYGARDRVAQMAQGNRHFGAIDRAIGEGGWKIVALLRLSPALPFNLQNYLYGLTPVPFWPYVLTSWIAMMPGTFLYVYLGHVTGAAIGADRERSIAEWAMLGVGLLATVVVTVYVTRLANRKLKEQVDEPAEIGVSSNSDESAGCDESPDEELATSQSKSETSIGSTIRLAAIAIVLVGVAAYVRIHASEIERSLAGMFGPPSVQMTEAYVTNPSGTSVDHSALDGLLHTHVDDAGWVDYAGMKTRERELDAYLDAISHVSFEKIGRDEKLALLINGYNAATLKLILENWPVDSIKDIPESQRWDAERWIIGGNTWSLNQIEHEQIRPNFAEPRIHFALVCAAVGCPPLRNEAYQGEQIDEQLQQQTEYVHRHATWFQFESDETRLRLTQLYKWYRGDFEQADGSMTKFAAKYSSELRKALGAGQSPTPDWLPYDWQLNAIKNKQPR</sequence>
<keyword evidence="5 7" id="KW-0472">Membrane</keyword>
<dbReference type="PANTHER" id="PTHR12677">
    <property type="entry name" value="GOLGI APPARATUS MEMBRANE PROTEIN TVP38-RELATED"/>
    <property type="match status" value="1"/>
</dbReference>
<protein>
    <submittedName>
        <fullName evidence="10">VTT domain-containing protein</fullName>
    </submittedName>
</protein>
<keyword evidence="11" id="KW-1185">Reference proteome</keyword>
<feature type="transmembrane region" description="Helical" evidence="7">
    <location>
        <begin position="76"/>
        <end position="99"/>
    </location>
</feature>
<evidence type="ECO:0000313" key="11">
    <source>
        <dbReference type="Proteomes" id="UP001202961"/>
    </source>
</evidence>
<evidence type="ECO:0000256" key="2">
    <source>
        <dbReference type="ARBA" id="ARBA00022475"/>
    </source>
</evidence>
<evidence type="ECO:0000256" key="1">
    <source>
        <dbReference type="ARBA" id="ARBA00004651"/>
    </source>
</evidence>